<proteinExistence type="predicted"/>
<organism evidence="1 2">
    <name type="scientific">Oryza meyeriana var. granulata</name>
    <dbReference type="NCBI Taxonomy" id="110450"/>
    <lineage>
        <taxon>Eukaryota</taxon>
        <taxon>Viridiplantae</taxon>
        <taxon>Streptophyta</taxon>
        <taxon>Embryophyta</taxon>
        <taxon>Tracheophyta</taxon>
        <taxon>Spermatophyta</taxon>
        <taxon>Magnoliopsida</taxon>
        <taxon>Liliopsida</taxon>
        <taxon>Poales</taxon>
        <taxon>Poaceae</taxon>
        <taxon>BOP clade</taxon>
        <taxon>Oryzoideae</taxon>
        <taxon>Oryzeae</taxon>
        <taxon>Oryzinae</taxon>
        <taxon>Oryza</taxon>
        <taxon>Oryza meyeriana</taxon>
    </lineage>
</organism>
<sequence length="93" mass="10257">MSSNAPCRPLVPVKCEAGRLVRMQQHVMSFEMGGVLENSKWQRLTTSVMKTPRGTARVTVSALRRAAVAAKCHPYGLGWQCDCKHGSGKEQEQ</sequence>
<gene>
    <name evidence="1" type="ORF">E2562_020824</name>
</gene>
<accession>A0A6G1CG78</accession>
<evidence type="ECO:0000313" key="1">
    <source>
        <dbReference type="EMBL" id="KAF0899635.1"/>
    </source>
</evidence>
<dbReference type="Proteomes" id="UP000479710">
    <property type="component" value="Unassembled WGS sequence"/>
</dbReference>
<reference evidence="1 2" key="1">
    <citation type="submission" date="2019-11" db="EMBL/GenBank/DDBJ databases">
        <title>Whole genome sequence of Oryza granulata.</title>
        <authorList>
            <person name="Li W."/>
        </authorList>
    </citation>
    <scope>NUCLEOTIDE SEQUENCE [LARGE SCALE GENOMIC DNA]</scope>
    <source>
        <strain evidence="2">cv. Menghai</strain>
        <tissue evidence="1">Leaf</tissue>
    </source>
</reference>
<name>A0A6G1CG78_9ORYZ</name>
<comment type="caution">
    <text evidence="1">The sequence shown here is derived from an EMBL/GenBank/DDBJ whole genome shotgun (WGS) entry which is preliminary data.</text>
</comment>
<dbReference type="EMBL" id="SPHZ02000009">
    <property type="protein sequence ID" value="KAF0899635.1"/>
    <property type="molecule type" value="Genomic_DNA"/>
</dbReference>
<protein>
    <submittedName>
        <fullName evidence="1">Uncharacterized protein</fullName>
    </submittedName>
</protein>
<evidence type="ECO:0000313" key="2">
    <source>
        <dbReference type="Proteomes" id="UP000479710"/>
    </source>
</evidence>
<keyword evidence="2" id="KW-1185">Reference proteome</keyword>
<dbReference type="AlphaFoldDB" id="A0A6G1CG78"/>